<dbReference type="PANTHER" id="PTHR45138:SF9">
    <property type="entry name" value="DIGUANYLATE CYCLASE DGCM-RELATED"/>
    <property type="match status" value="1"/>
</dbReference>
<feature type="domain" description="GGDEF" evidence="4">
    <location>
        <begin position="659"/>
        <end position="779"/>
    </location>
</feature>
<dbReference type="CDD" id="cd00130">
    <property type="entry name" value="PAS"/>
    <property type="match status" value="1"/>
</dbReference>
<dbReference type="SUPFAM" id="SSF55781">
    <property type="entry name" value="GAF domain-like"/>
    <property type="match status" value="2"/>
</dbReference>
<dbReference type="Proteomes" id="UP000655208">
    <property type="component" value="Unassembled WGS sequence"/>
</dbReference>
<dbReference type="PROSITE" id="PS50887">
    <property type="entry name" value="GGDEF"/>
    <property type="match status" value="1"/>
</dbReference>
<dbReference type="GO" id="GO:0005886">
    <property type="term" value="C:plasma membrane"/>
    <property type="evidence" value="ECO:0007669"/>
    <property type="project" value="TreeGrafter"/>
</dbReference>
<dbReference type="SUPFAM" id="SSF55073">
    <property type="entry name" value="Nucleotide cyclase"/>
    <property type="match status" value="1"/>
</dbReference>
<feature type="domain" description="PAC" evidence="3">
    <location>
        <begin position="414"/>
        <end position="465"/>
    </location>
</feature>
<dbReference type="CDD" id="cd01949">
    <property type="entry name" value="GGDEF"/>
    <property type="match status" value="1"/>
</dbReference>
<dbReference type="SMART" id="SM00091">
    <property type="entry name" value="PAS"/>
    <property type="match status" value="2"/>
</dbReference>
<dbReference type="InterPro" id="IPR000700">
    <property type="entry name" value="PAS-assoc_C"/>
</dbReference>
<dbReference type="PANTHER" id="PTHR45138">
    <property type="entry name" value="REGULATORY COMPONENTS OF SENSORY TRANSDUCTION SYSTEM"/>
    <property type="match status" value="1"/>
</dbReference>
<comment type="caution">
    <text evidence="5">The sequence shown here is derived from an EMBL/GenBank/DDBJ whole genome shotgun (WGS) entry which is preliminary data.</text>
</comment>
<dbReference type="RefSeq" id="WP_188941340.1">
    <property type="nucleotide sequence ID" value="NZ_BMNA01000003.1"/>
</dbReference>
<dbReference type="Gene3D" id="3.30.70.270">
    <property type="match status" value="1"/>
</dbReference>
<feature type="domain" description="PAS" evidence="2">
    <location>
        <begin position="340"/>
        <end position="410"/>
    </location>
</feature>
<dbReference type="Pfam" id="PF08448">
    <property type="entry name" value="PAS_4"/>
    <property type="match status" value="2"/>
</dbReference>
<dbReference type="EMBL" id="BMNA01000003">
    <property type="protein sequence ID" value="GGL99967.1"/>
    <property type="molecule type" value="Genomic_DNA"/>
</dbReference>
<dbReference type="InterPro" id="IPR035965">
    <property type="entry name" value="PAS-like_dom_sf"/>
</dbReference>
<dbReference type="InterPro" id="IPR029016">
    <property type="entry name" value="GAF-like_dom_sf"/>
</dbReference>
<gene>
    <name evidence="5" type="ORF">GCM10011594_19990</name>
</gene>
<name>A0A917SXP4_9ACTN</name>
<evidence type="ECO:0000256" key="1">
    <source>
        <dbReference type="SAM" id="MobiDB-lite"/>
    </source>
</evidence>
<dbReference type="NCBIfam" id="TIGR00254">
    <property type="entry name" value="GGDEF"/>
    <property type="match status" value="1"/>
</dbReference>
<dbReference type="SMART" id="SM00267">
    <property type="entry name" value="GGDEF"/>
    <property type="match status" value="1"/>
</dbReference>
<protein>
    <recommendedName>
        <fullName evidence="7">PAS domain S-box-containing protein/diguanylate cyclase (GGDEF)-like protein</fullName>
    </recommendedName>
</protein>
<dbReference type="InterPro" id="IPR043128">
    <property type="entry name" value="Rev_trsase/Diguanyl_cyclase"/>
</dbReference>
<dbReference type="GO" id="GO:0052621">
    <property type="term" value="F:diguanylate cyclase activity"/>
    <property type="evidence" value="ECO:0007669"/>
    <property type="project" value="TreeGrafter"/>
</dbReference>
<dbReference type="PROSITE" id="PS50113">
    <property type="entry name" value="PAC"/>
    <property type="match status" value="1"/>
</dbReference>
<sequence>MTASAVAVNADPGDTAGSSGSAGCVSDARSDAPSDDVERLRLEVLRSFGVLDTPAETEFDELCELAAEITGAAAARVNLVDADRVWAFSMCGPGDRTLAREVSVCRHVVEQADTLVVADLAADPRFADLPIVAGDPHYRFYAGVPLQPDGCTVLGSLCVADFVPRTLTSAQLRQLERIARQVSAQLRRRRLALDLAAEVAARRAAEASRDAHRRLLDGVLDNSDSMIYAKDLSGRFLFANRALERLVRAGGPAAGRPVAGRSETELFPATADAYHRHDIEVAAGGQAQTFREEVQTPAGPRRYQSHKFPLVDEHGRVWAVAGVSTDVTELENERRRHAEAEQRWLQLFERSPVGVALIDEDGRWLAVNPAFCALVARGEDELVGRSAVDVLHPEDRPHARRLPERIRASADGVVRTHRRVVRPGGEVRWVETTVNHLPGPDGTSHTLAHCQDVTERVEAERARQQTEADLDAVARVTRQIQSGADARQSIVDAVGQLAHADVVSLLEPAGGDLRVTTTTAGDLRHQTVSPTDDSVAHLVACTAVEQFLPDLAGATGVPAELHRRIGGGSMYVLPIRTATHGPASVLVAGWTRPVADLDDRRAAVVRLLADQAAVALRQAALLAELETLASTDPLTALANRRRWDQELGTLFGQARRSGAPLTVALLDLDHFKRFNDTRGHAAGDRHLAAFAAAARAAVRGDDLVARWGGEEFAVALPNCPAQHGEAVLERIRATVPHGQTCSIGYATWDGTESADELIGRADRALYAAKGAGRDQVRAA</sequence>
<dbReference type="Pfam" id="PF13185">
    <property type="entry name" value="GAF_2"/>
    <property type="match status" value="1"/>
</dbReference>
<keyword evidence="6" id="KW-1185">Reference proteome</keyword>
<dbReference type="Gene3D" id="3.30.450.20">
    <property type="entry name" value="PAS domain"/>
    <property type="match status" value="2"/>
</dbReference>
<evidence type="ECO:0000259" key="4">
    <source>
        <dbReference type="PROSITE" id="PS50887"/>
    </source>
</evidence>
<accession>A0A917SXP4</accession>
<evidence type="ECO:0000313" key="6">
    <source>
        <dbReference type="Proteomes" id="UP000655208"/>
    </source>
</evidence>
<dbReference type="SUPFAM" id="SSF55785">
    <property type="entry name" value="PYP-like sensor domain (PAS domain)"/>
    <property type="match status" value="2"/>
</dbReference>
<reference evidence="5" key="2">
    <citation type="submission" date="2020-09" db="EMBL/GenBank/DDBJ databases">
        <authorList>
            <person name="Sun Q."/>
            <person name="Zhou Y."/>
        </authorList>
    </citation>
    <scope>NUCLEOTIDE SEQUENCE</scope>
    <source>
        <strain evidence="5">CGMCC 4.7308</strain>
    </source>
</reference>
<evidence type="ECO:0000259" key="3">
    <source>
        <dbReference type="PROSITE" id="PS50113"/>
    </source>
</evidence>
<dbReference type="GO" id="GO:1902201">
    <property type="term" value="P:negative regulation of bacterial-type flagellum-dependent cell motility"/>
    <property type="evidence" value="ECO:0007669"/>
    <property type="project" value="TreeGrafter"/>
</dbReference>
<dbReference type="PROSITE" id="PS50112">
    <property type="entry name" value="PAS"/>
    <property type="match status" value="1"/>
</dbReference>
<dbReference type="InterPro" id="IPR029787">
    <property type="entry name" value="Nucleotide_cyclase"/>
</dbReference>
<organism evidence="5 6">
    <name type="scientific">Nakamurella endophytica</name>
    <dbReference type="NCBI Taxonomy" id="1748367"/>
    <lineage>
        <taxon>Bacteria</taxon>
        <taxon>Bacillati</taxon>
        <taxon>Actinomycetota</taxon>
        <taxon>Actinomycetes</taxon>
        <taxon>Nakamurellales</taxon>
        <taxon>Nakamurellaceae</taxon>
        <taxon>Nakamurella</taxon>
    </lineage>
</organism>
<evidence type="ECO:0000313" key="5">
    <source>
        <dbReference type="EMBL" id="GGL99967.1"/>
    </source>
</evidence>
<dbReference type="FunFam" id="3.30.70.270:FF:000001">
    <property type="entry name" value="Diguanylate cyclase domain protein"/>
    <property type="match status" value="1"/>
</dbReference>
<dbReference type="AlphaFoldDB" id="A0A917SXP4"/>
<dbReference type="GO" id="GO:0043709">
    <property type="term" value="P:cell adhesion involved in single-species biofilm formation"/>
    <property type="evidence" value="ECO:0007669"/>
    <property type="project" value="TreeGrafter"/>
</dbReference>
<dbReference type="InterPro" id="IPR000160">
    <property type="entry name" value="GGDEF_dom"/>
</dbReference>
<dbReference type="InterPro" id="IPR013656">
    <property type="entry name" value="PAS_4"/>
</dbReference>
<dbReference type="InterPro" id="IPR000014">
    <property type="entry name" value="PAS"/>
</dbReference>
<evidence type="ECO:0008006" key="7">
    <source>
        <dbReference type="Google" id="ProtNLM"/>
    </source>
</evidence>
<dbReference type="InterPro" id="IPR003018">
    <property type="entry name" value="GAF"/>
</dbReference>
<reference evidence="5" key="1">
    <citation type="journal article" date="2014" name="Int. J. Syst. Evol. Microbiol.">
        <title>Complete genome sequence of Corynebacterium casei LMG S-19264T (=DSM 44701T), isolated from a smear-ripened cheese.</title>
        <authorList>
            <consortium name="US DOE Joint Genome Institute (JGI-PGF)"/>
            <person name="Walter F."/>
            <person name="Albersmeier A."/>
            <person name="Kalinowski J."/>
            <person name="Ruckert C."/>
        </authorList>
    </citation>
    <scope>NUCLEOTIDE SEQUENCE</scope>
    <source>
        <strain evidence="5">CGMCC 4.7308</strain>
    </source>
</reference>
<feature type="region of interest" description="Disordered" evidence="1">
    <location>
        <begin position="1"/>
        <end position="32"/>
    </location>
</feature>
<evidence type="ECO:0000259" key="2">
    <source>
        <dbReference type="PROSITE" id="PS50112"/>
    </source>
</evidence>
<dbReference type="InterPro" id="IPR050469">
    <property type="entry name" value="Diguanylate_Cyclase"/>
</dbReference>
<dbReference type="Pfam" id="PF00990">
    <property type="entry name" value="GGDEF"/>
    <property type="match status" value="1"/>
</dbReference>
<dbReference type="SMART" id="SM00065">
    <property type="entry name" value="GAF"/>
    <property type="match status" value="2"/>
</dbReference>
<proteinExistence type="predicted"/>
<dbReference type="Gene3D" id="3.30.450.40">
    <property type="match status" value="2"/>
</dbReference>
<dbReference type="NCBIfam" id="TIGR00229">
    <property type="entry name" value="sensory_box"/>
    <property type="match status" value="1"/>
</dbReference>